<feature type="region of interest" description="Disordered" evidence="1">
    <location>
        <begin position="1"/>
        <end position="38"/>
    </location>
</feature>
<evidence type="ECO:0000256" key="1">
    <source>
        <dbReference type="SAM" id="MobiDB-lite"/>
    </source>
</evidence>
<reference evidence="2 3" key="1">
    <citation type="submission" date="2019-07" db="EMBL/GenBank/DDBJ databases">
        <title>De Novo Assembly of kiwifruit Actinidia rufa.</title>
        <authorList>
            <person name="Sugita-Konishi S."/>
            <person name="Sato K."/>
            <person name="Mori E."/>
            <person name="Abe Y."/>
            <person name="Kisaki G."/>
            <person name="Hamano K."/>
            <person name="Suezawa K."/>
            <person name="Otani M."/>
            <person name="Fukuda T."/>
            <person name="Manabe T."/>
            <person name="Gomi K."/>
            <person name="Tabuchi M."/>
            <person name="Akimitsu K."/>
            <person name="Kataoka I."/>
        </authorList>
    </citation>
    <scope>NUCLEOTIDE SEQUENCE [LARGE SCALE GENOMIC DNA]</scope>
    <source>
        <strain evidence="3">cv. Fuchu</strain>
    </source>
</reference>
<evidence type="ECO:0000313" key="2">
    <source>
        <dbReference type="EMBL" id="GFY95041.1"/>
    </source>
</evidence>
<proteinExistence type="predicted"/>
<dbReference type="EMBL" id="BJWL01000010">
    <property type="protein sequence ID" value="GFY95041.1"/>
    <property type="molecule type" value="Genomic_DNA"/>
</dbReference>
<dbReference type="Proteomes" id="UP000585474">
    <property type="component" value="Unassembled WGS sequence"/>
</dbReference>
<feature type="compositionally biased region" description="Polar residues" evidence="1">
    <location>
        <begin position="1"/>
        <end position="21"/>
    </location>
</feature>
<organism evidence="2 3">
    <name type="scientific">Actinidia rufa</name>
    <dbReference type="NCBI Taxonomy" id="165716"/>
    <lineage>
        <taxon>Eukaryota</taxon>
        <taxon>Viridiplantae</taxon>
        <taxon>Streptophyta</taxon>
        <taxon>Embryophyta</taxon>
        <taxon>Tracheophyta</taxon>
        <taxon>Spermatophyta</taxon>
        <taxon>Magnoliopsida</taxon>
        <taxon>eudicotyledons</taxon>
        <taxon>Gunneridae</taxon>
        <taxon>Pentapetalae</taxon>
        <taxon>asterids</taxon>
        <taxon>Ericales</taxon>
        <taxon>Actinidiaceae</taxon>
        <taxon>Actinidia</taxon>
    </lineage>
</organism>
<comment type="caution">
    <text evidence="2">The sequence shown here is derived from an EMBL/GenBank/DDBJ whole genome shotgun (WGS) entry which is preliminary data.</text>
</comment>
<protein>
    <submittedName>
        <fullName evidence="2">Uncharacterized protein</fullName>
    </submittedName>
</protein>
<name>A0A7J0F8S2_9ERIC</name>
<gene>
    <name evidence="2" type="ORF">Acr_10g0004260</name>
</gene>
<feature type="compositionally biased region" description="Basic and acidic residues" evidence="1">
    <location>
        <begin position="27"/>
        <end position="38"/>
    </location>
</feature>
<keyword evidence="3" id="KW-1185">Reference proteome</keyword>
<sequence>MSMASSGGNNANDKPTGSATSIPGEESESHHSRDDSIEYLRTIKKRQRKVFSRLPDQILLSLLRDKIKPSFLSWELGSSSSSSGGLVKIRVAPELRSYVKEGQPQEARLADENAKKKGPIPWPKEKKKGSFINAPAKSRAASKGVAPTIIVSLGSTRGVSSTSSLNALISASSIYSCYWALGLGVELVIISIMKHCLAILWSLLTSLNPVEVGNFIIK</sequence>
<evidence type="ECO:0000313" key="3">
    <source>
        <dbReference type="Proteomes" id="UP000585474"/>
    </source>
</evidence>
<accession>A0A7J0F8S2</accession>
<dbReference type="AlphaFoldDB" id="A0A7J0F8S2"/>